<dbReference type="GO" id="GO:0005730">
    <property type="term" value="C:nucleolus"/>
    <property type="evidence" value="ECO:0007669"/>
    <property type="project" value="TreeGrafter"/>
</dbReference>
<name>A0A8E5HM31_USTVR</name>
<evidence type="ECO:0000256" key="8">
    <source>
        <dbReference type="PROSITE-ProRule" id="PRU01145"/>
    </source>
</evidence>
<feature type="region of interest" description="Disordered" evidence="9">
    <location>
        <begin position="191"/>
        <end position="351"/>
    </location>
</feature>
<keyword evidence="12" id="KW-1185">Reference proteome</keyword>
<dbReference type="AlphaFoldDB" id="A0A8E5HM31"/>
<dbReference type="GO" id="GO:0008270">
    <property type="term" value="F:zinc ion binding"/>
    <property type="evidence" value="ECO:0007669"/>
    <property type="project" value="UniProtKB-KW"/>
</dbReference>
<keyword evidence="6" id="KW-0539">Nucleus</keyword>
<feature type="domain" description="Zinc finger C2H2 LYAR-type" evidence="10">
    <location>
        <begin position="30"/>
        <end position="57"/>
    </location>
</feature>
<evidence type="ECO:0000313" key="12">
    <source>
        <dbReference type="Proteomes" id="UP000027002"/>
    </source>
</evidence>
<dbReference type="PANTHER" id="PTHR13100">
    <property type="entry name" value="CELL GROWTH-REGULATING NUCLEOLAR PROTEIN LYAR"/>
    <property type="match status" value="1"/>
</dbReference>
<accession>A0A8E5HM31</accession>
<dbReference type="Gene3D" id="3.30.1490.490">
    <property type="match status" value="1"/>
</dbReference>
<feature type="compositionally biased region" description="Polar residues" evidence="9">
    <location>
        <begin position="74"/>
        <end position="87"/>
    </location>
</feature>
<reference evidence="11" key="1">
    <citation type="submission" date="2020-03" db="EMBL/GenBank/DDBJ databases">
        <title>A mixture of massive structural variations and highly conserved coding sequences in Ustilaginoidea virens genome.</title>
        <authorList>
            <person name="Zhang K."/>
            <person name="Zhao Z."/>
            <person name="Zhang Z."/>
            <person name="Li Y."/>
            <person name="Hsiang T."/>
            <person name="Sun W."/>
        </authorList>
    </citation>
    <scope>NUCLEOTIDE SEQUENCE</scope>
    <source>
        <strain evidence="11">UV-8b</strain>
    </source>
</reference>
<dbReference type="GO" id="GO:0000122">
    <property type="term" value="P:negative regulation of transcription by RNA polymerase II"/>
    <property type="evidence" value="ECO:0007669"/>
    <property type="project" value="TreeGrafter"/>
</dbReference>
<evidence type="ECO:0000256" key="1">
    <source>
        <dbReference type="ARBA" id="ARBA00004123"/>
    </source>
</evidence>
<dbReference type="RefSeq" id="XP_042995446.1">
    <property type="nucleotide sequence ID" value="XM_043139512.1"/>
</dbReference>
<feature type="region of interest" description="Disordered" evidence="9">
    <location>
        <begin position="65"/>
        <end position="87"/>
    </location>
</feature>
<dbReference type="EMBL" id="CP072754">
    <property type="protein sequence ID" value="QUC17773.1"/>
    <property type="molecule type" value="Genomic_DNA"/>
</dbReference>
<dbReference type="GO" id="GO:0003677">
    <property type="term" value="F:DNA binding"/>
    <property type="evidence" value="ECO:0007669"/>
    <property type="project" value="InterPro"/>
</dbReference>
<evidence type="ECO:0000259" key="10">
    <source>
        <dbReference type="Pfam" id="PF08790"/>
    </source>
</evidence>
<evidence type="ECO:0000256" key="2">
    <source>
        <dbReference type="ARBA" id="ARBA00022723"/>
    </source>
</evidence>
<dbReference type="KEGG" id="uvi:66062792"/>
<evidence type="ECO:0000256" key="7">
    <source>
        <dbReference type="ARBA" id="ARBA00061084"/>
    </source>
</evidence>
<evidence type="ECO:0000256" key="6">
    <source>
        <dbReference type="ARBA" id="ARBA00023242"/>
    </source>
</evidence>
<evidence type="ECO:0000256" key="4">
    <source>
        <dbReference type="ARBA" id="ARBA00022771"/>
    </source>
</evidence>
<dbReference type="InterPro" id="IPR039999">
    <property type="entry name" value="LYAR"/>
</dbReference>
<keyword evidence="3" id="KW-0677">Repeat</keyword>
<dbReference type="GO" id="GO:0006364">
    <property type="term" value="P:rRNA processing"/>
    <property type="evidence" value="ECO:0007669"/>
    <property type="project" value="TreeGrafter"/>
</dbReference>
<protein>
    <recommendedName>
        <fullName evidence="10">Zinc finger C2H2 LYAR-type domain-containing protein</fullName>
    </recommendedName>
</protein>
<evidence type="ECO:0000256" key="9">
    <source>
        <dbReference type="SAM" id="MobiDB-lite"/>
    </source>
</evidence>
<dbReference type="OrthoDB" id="21474at2759"/>
<dbReference type="FunFam" id="3.30.1490.490:FF:000001">
    <property type="entry name" value="cell growth-regulating nucleolar protein-like"/>
    <property type="match status" value="1"/>
</dbReference>
<dbReference type="InterPro" id="IPR014898">
    <property type="entry name" value="Znf_C2H2_LYAR"/>
</dbReference>
<comment type="similarity">
    <text evidence="7">Belongs to the UPF0743 family.</text>
</comment>
<evidence type="ECO:0000313" key="11">
    <source>
        <dbReference type="EMBL" id="QUC17773.1"/>
    </source>
</evidence>
<sequence>MVSFSCEACGDVLTKKKLDPHRSRCHGATFTCIDCMVHFPGVQYRSHTSCISEDKKYQGALYKEKTRKPKNTKAADSQLNNLADTMSLQPYVEDAREDRAYEPWNGSPGPAEDAPSHAGALPEAPSPPAAVTEAHVNVFDFLVATGQTPNASNMSLALEQENLDVAGSTSLVRYQERVSEDYPTQDDLKTLHAAGPVPSNEAFITPGSKTERHRNRGSDPKKERKRKRLHVDVPGDEIMTDAPPVLHSGLTDGLKGLMRPVYPPSPDYSGGDAGDNSPASPLKKTKHSKRPRGEQVSHSLFDMITRGVIKSPKKSKKTSKMSKKHSHRHRENKDPKLIEFRPQSKDSKADSNGHLVVFKPRADAFLSFVNKGPESERGCSMNKALKRFHRERQASGSSLPRSTEEKELWRTLRMRRNERGEIILFTV</sequence>
<evidence type="ECO:0000256" key="5">
    <source>
        <dbReference type="ARBA" id="ARBA00022833"/>
    </source>
</evidence>
<dbReference type="SUPFAM" id="SSF57667">
    <property type="entry name" value="beta-beta-alpha zinc fingers"/>
    <property type="match status" value="2"/>
</dbReference>
<proteinExistence type="inferred from homology"/>
<keyword evidence="4 8" id="KW-0863">Zinc-finger</keyword>
<dbReference type="InterPro" id="IPR036236">
    <property type="entry name" value="Znf_C2H2_sf"/>
</dbReference>
<keyword evidence="2" id="KW-0479">Metal-binding</keyword>
<feature type="compositionally biased region" description="Basic and acidic residues" evidence="9">
    <location>
        <begin position="331"/>
        <end position="351"/>
    </location>
</feature>
<feature type="compositionally biased region" description="Basic residues" evidence="9">
    <location>
        <begin position="311"/>
        <end position="330"/>
    </location>
</feature>
<dbReference type="PANTHER" id="PTHR13100:SF10">
    <property type="entry name" value="CELL GROWTH-REGULATING NUCLEOLAR PROTEIN"/>
    <property type="match status" value="1"/>
</dbReference>
<dbReference type="Proteomes" id="UP000027002">
    <property type="component" value="Chromosome 2"/>
</dbReference>
<gene>
    <name evidence="11" type="ORF">UV8b_02014</name>
</gene>
<comment type="subcellular location">
    <subcellularLocation>
        <location evidence="1">Nucleus</location>
    </subcellularLocation>
</comment>
<dbReference type="PROSITE" id="PS51804">
    <property type="entry name" value="ZF_C2HC_LYAR"/>
    <property type="match status" value="2"/>
</dbReference>
<evidence type="ECO:0000256" key="3">
    <source>
        <dbReference type="ARBA" id="ARBA00022737"/>
    </source>
</evidence>
<dbReference type="Pfam" id="PF08790">
    <property type="entry name" value="zf-LYAR"/>
    <property type="match status" value="1"/>
</dbReference>
<feature type="region of interest" description="Disordered" evidence="9">
    <location>
        <begin position="100"/>
        <end position="128"/>
    </location>
</feature>
<keyword evidence="5" id="KW-0862">Zinc</keyword>
<organism evidence="11 12">
    <name type="scientific">Ustilaginoidea virens</name>
    <name type="common">Rice false smut fungus</name>
    <name type="synonym">Villosiclava virens</name>
    <dbReference type="NCBI Taxonomy" id="1159556"/>
    <lineage>
        <taxon>Eukaryota</taxon>
        <taxon>Fungi</taxon>
        <taxon>Dikarya</taxon>
        <taxon>Ascomycota</taxon>
        <taxon>Pezizomycotina</taxon>
        <taxon>Sordariomycetes</taxon>
        <taxon>Hypocreomycetidae</taxon>
        <taxon>Hypocreales</taxon>
        <taxon>Clavicipitaceae</taxon>
        <taxon>Ustilaginoidea</taxon>
    </lineage>
</organism>
<dbReference type="GeneID" id="66062792"/>